<feature type="transmembrane region" description="Helical" evidence="8">
    <location>
        <begin position="299"/>
        <end position="325"/>
    </location>
</feature>
<sequence length="561" mass="61180">MFKASPLSIILIVILTALVFPPLYMLIQTSVLEVRPDLSLGDFTLEYYHRLVTNPRLFEVVTNSVIFGILSTALALIVGSLVAWVVERTDAPCKFLIYLTSIVALGTPGILKVSAWLFLFGRSGPFNEAYRNLTGMRGNLINVNSMTGMVLIESIIWLPMVFLLMSATFRAANAEMEEAARMSGASVPTTVWRISLKLAMPAVLALAMFIFIRTLEAFEVPALVGMPGKVDVLTTEIYRSMHDLPPQTGYASAFSVILLLALSVLLVCYSRISRNAEKYASITGKGYRPRPFQLGRYRWAGALMNIAVFLIVLVLPLVGILWVALSPFPQPIRISGMSRLTMDNFAHIVNSAYYSKLVVNTLLVAAGTATVAMTFSLAAGWLAARRKAGGQIIDQLMTIPLVFPGLVLGVAMLQIGLRSPVPIYGTLWLIGLAFLIRYIPYGMRYSFTGVLQIHPELEQAAGAAGANTFETLRKIVFPLLLPALTSGWIFIFLLCAKEMSLPLLLAGPNSQTIPVAMFNLWTNGQAGEVAALGLLWALALTIVAIVFKKLANRGAADTFGH</sequence>
<feature type="transmembrane region" description="Helical" evidence="8">
    <location>
        <begin position="65"/>
        <end position="86"/>
    </location>
</feature>
<keyword evidence="6 8" id="KW-1133">Transmembrane helix</keyword>
<name>A0A859QMG8_9HYPH</name>
<feature type="transmembrane region" description="Helical" evidence="8">
    <location>
        <begin position="529"/>
        <end position="547"/>
    </location>
</feature>
<dbReference type="SUPFAM" id="SSF161098">
    <property type="entry name" value="MetI-like"/>
    <property type="match status" value="2"/>
</dbReference>
<protein>
    <submittedName>
        <fullName evidence="10">Iron ABC transporter permease</fullName>
    </submittedName>
</protein>
<evidence type="ECO:0000256" key="2">
    <source>
        <dbReference type="ARBA" id="ARBA00022448"/>
    </source>
</evidence>
<feature type="transmembrane region" description="Helical" evidence="8">
    <location>
        <begin position="95"/>
        <end position="119"/>
    </location>
</feature>
<evidence type="ECO:0000256" key="6">
    <source>
        <dbReference type="ARBA" id="ARBA00022989"/>
    </source>
</evidence>
<keyword evidence="10" id="KW-0614">Plasmid</keyword>
<geneLocation type="plasmid" evidence="11">
    <name>pemeittgr7c</name>
</geneLocation>
<reference evidence="10 11" key="1">
    <citation type="submission" date="2019-06" db="EMBL/GenBank/DDBJ databases">
        <title>Complete genome sequence of Ensifer mexicanus ITTG R7 isolated from nodules of Acacia angustissima (Mill.) Kuntze.</title>
        <authorList>
            <person name="Rincon-Rosales R."/>
            <person name="Rogel M.A."/>
            <person name="Guerrero G."/>
            <person name="Rincon-Molina C.I."/>
            <person name="Lopez-Lopez A."/>
            <person name="Martinez-Romero E."/>
        </authorList>
    </citation>
    <scope>NUCLEOTIDE SEQUENCE [LARGE SCALE GENOMIC DNA]</scope>
    <source>
        <strain evidence="10 11">ITTG R7</strain>
        <plasmid evidence="11">pemeittgr7c</plasmid>
    </source>
</reference>
<dbReference type="PROSITE" id="PS50928">
    <property type="entry name" value="ABC_TM1"/>
    <property type="match status" value="2"/>
</dbReference>
<evidence type="ECO:0000256" key="3">
    <source>
        <dbReference type="ARBA" id="ARBA00022475"/>
    </source>
</evidence>
<evidence type="ECO:0000256" key="5">
    <source>
        <dbReference type="ARBA" id="ARBA00022692"/>
    </source>
</evidence>
<evidence type="ECO:0000256" key="8">
    <source>
        <dbReference type="RuleBase" id="RU363032"/>
    </source>
</evidence>
<evidence type="ECO:0000256" key="1">
    <source>
        <dbReference type="ARBA" id="ARBA00004429"/>
    </source>
</evidence>
<keyword evidence="2 8" id="KW-0813">Transport</keyword>
<comment type="subcellular location">
    <subcellularLocation>
        <location evidence="1">Cell inner membrane</location>
        <topology evidence="1">Multi-pass membrane protein</topology>
    </subcellularLocation>
    <subcellularLocation>
        <location evidence="8">Cell membrane</location>
        <topology evidence="8">Multi-pass membrane protein</topology>
    </subcellularLocation>
</comment>
<dbReference type="EMBL" id="CP041241">
    <property type="protein sequence ID" value="QLL66284.1"/>
    <property type="molecule type" value="Genomic_DNA"/>
</dbReference>
<proteinExistence type="inferred from homology"/>
<evidence type="ECO:0000313" key="10">
    <source>
        <dbReference type="EMBL" id="QLL66284.1"/>
    </source>
</evidence>
<evidence type="ECO:0000313" key="11">
    <source>
        <dbReference type="Proteomes" id="UP000510721"/>
    </source>
</evidence>
<dbReference type="InterPro" id="IPR000515">
    <property type="entry name" value="MetI-like"/>
</dbReference>
<dbReference type="Proteomes" id="UP000510721">
    <property type="component" value="Plasmid pEmeITTGR7c"/>
</dbReference>
<feature type="transmembrane region" description="Helical" evidence="8">
    <location>
        <begin position="362"/>
        <end position="384"/>
    </location>
</feature>
<dbReference type="KEGG" id="emx:FKV68_30860"/>
<accession>A0A859QMG8</accession>
<evidence type="ECO:0000256" key="4">
    <source>
        <dbReference type="ARBA" id="ARBA00022519"/>
    </source>
</evidence>
<dbReference type="PANTHER" id="PTHR43357">
    <property type="entry name" value="INNER MEMBRANE ABC TRANSPORTER PERMEASE PROTEIN YDCV"/>
    <property type="match status" value="1"/>
</dbReference>
<feature type="transmembrane region" description="Helical" evidence="8">
    <location>
        <begin position="396"/>
        <end position="415"/>
    </location>
</feature>
<feature type="transmembrane region" description="Helical" evidence="8">
    <location>
        <begin position="475"/>
        <end position="494"/>
    </location>
</feature>
<dbReference type="CDD" id="cd06261">
    <property type="entry name" value="TM_PBP2"/>
    <property type="match status" value="2"/>
</dbReference>
<keyword evidence="3" id="KW-1003">Cell membrane</keyword>
<feature type="transmembrane region" description="Helical" evidence="8">
    <location>
        <begin position="421"/>
        <end position="439"/>
    </location>
</feature>
<dbReference type="GO" id="GO:0055085">
    <property type="term" value="P:transmembrane transport"/>
    <property type="evidence" value="ECO:0007669"/>
    <property type="project" value="InterPro"/>
</dbReference>
<dbReference type="Gene3D" id="1.10.3720.10">
    <property type="entry name" value="MetI-like"/>
    <property type="match status" value="2"/>
</dbReference>
<dbReference type="PANTHER" id="PTHR43357:SF4">
    <property type="entry name" value="INNER MEMBRANE ABC TRANSPORTER PERMEASE PROTEIN YDCV"/>
    <property type="match status" value="1"/>
</dbReference>
<feature type="domain" description="ABC transmembrane type-1" evidence="9">
    <location>
        <begin position="61"/>
        <end position="269"/>
    </location>
</feature>
<keyword evidence="5 8" id="KW-0812">Transmembrane</keyword>
<comment type="similarity">
    <text evidence="8">Belongs to the binding-protein-dependent transport system permease family.</text>
</comment>
<gene>
    <name evidence="10" type="ORF">FKV68_30860</name>
</gene>
<dbReference type="Pfam" id="PF00528">
    <property type="entry name" value="BPD_transp_1"/>
    <property type="match status" value="2"/>
</dbReference>
<organism evidence="10 11">
    <name type="scientific">Sinorhizobium mexicanum</name>
    <dbReference type="NCBI Taxonomy" id="375549"/>
    <lineage>
        <taxon>Bacteria</taxon>
        <taxon>Pseudomonadati</taxon>
        <taxon>Pseudomonadota</taxon>
        <taxon>Alphaproteobacteria</taxon>
        <taxon>Hyphomicrobiales</taxon>
        <taxon>Rhizobiaceae</taxon>
        <taxon>Sinorhizobium/Ensifer group</taxon>
        <taxon>Sinorhizobium</taxon>
    </lineage>
</organism>
<feature type="transmembrane region" description="Helical" evidence="8">
    <location>
        <begin position="190"/>
        <end position="212"/>
    </location>
</feature>
<evidence type="ECO:0000259" key="9">
    <source>
        <dbReference type="PROSITE" id="PS50928"/>
    </source>
</evidence>
<dbReference type="AlphaFoldDB" id="A0A859QMG8"/>
<feature type="domain" description="ABC transmembrane type-1" evidence="9">
    <location>
        <begin position="358"/>
        <end position="547"/>
    </location>
</feature>
<feature type="transmembrane region" description="Helical" evidence="8">
    <location>
        <begin position="146"/>
        <end position="169"/>
    </location>
</feature>
<keyword evidence="7 8" id="KW-0472">Membrane</keyword>
<feature type="transmembrane region" description="Helical" evidence="8">
    <location>
        <begin position="7"/>
        <end position="27"/>
    </location>
</feature>
<keyword evidence="4" id="KW-0997">Cell inner membrane</keyword>
<keyword evidence="11" id="KW-1185">Reference proteome</keyword>
<dbReference type="GO" id="GO:0005886">
    <property type="term" value="C:plasma membrane"/>
    <property type="evidence" value="ECO:0007669"/>
    <property type="project" value="UniProtKB-SubCell"/>
</dbReference>
<feature type="transmembrane region" description="Helical" evidence="8">
    <location>
        <begin position="249"/>
        <end position="269"/>
    </location>
</feature>
<dbReference type="InterPro" id="IPR035906">
    <property type="entry name" value="MetI-like_sf"/>
</dbReference>
<evidence type="ECO:0000256" key="7">
    <source>
        <dbReference type="ARBA" id="ARBA00023136"/>
    </source>
</evidence>